<sequence>MTLNTASDQHVQDSTRNDKLGFADQETLQHIVARLQSIADAAQARTSAYSSLGSELWERIGEFLSTGKLTRPALVLLGYRSFGGHINSRALDLACAFELLHTALIIHDDIIDRDFIRRGQPTLAAHYRDIALAAGRSSSDAEHAGNSAALIAGDLLINEAIKIAARAASGLESEASVNASFALAIEQAGAGELEDLIYSLKPQPATTGQVLRMEELKTAGYSFQLPLQAGALLAGAADAQAQTLGSIGCQLGVAYQVIDDVLGTFGDSGTTGKPVDSDLREFKSTVLLSLAAEDQEFSQLLDGYRLGQVQAEEIRRALDELGAEKFARQLAHQLCANATRSAVFLRLPVRAQHMLHDCTRMILQRSW</sequence>
<dbReference type="Proteomes" id="UP000316612">
    <property type="component" value="Unassembled WGS sequence"/>
</dbReference>
<dbReference type="Gene3D" id="1.10.600.10">
    <property type="entry name" value="Farnesyl Diphosphate Synthase"/>
    <property type="match status" value="1"/>
</dbReference>
<dbReference type="PANTHER" id="PTHR12001">
    <property type="entry name" value="GERANYLGERANYL PYROPHOSPHATE SYNTHASE"/>
    <property type="match status" value="1"/>
</dbReference>
<dbReference type="Pfam" id="PF00348">
    <property type="entry name" value="polyprenyl_synt"/>
    <property type="match status" value="1"/>
</dbReference>
<dbReference type="OrthoDB" id="4497239at2"/>
<evidence type="ECO:0000256" key="5">
    <source>
        <dbReference type="ARBA" id="ARBA00022842"/>
    </source>
</evidence>
<keyword evidence="3 6" id="KW-0808">Transferase</keyword>
<dbReference type="GO" id="GO:0046872">
    <property type="term" value="F:metal ion binding"/>
    <property type="evidence" value="ECO:0007669"/>
    <property type="project" value="UniProtKB-KW"/>
</dbReference>
<dbReference type="SUPFAM" id="SSF48576">
    <property type="entry name" value="Terpenoid synthases"/>
    <property type="match status" value="1"/>
</dbReference>
<gene>
    <name evidence="7" type="primary">idsA</name>
    <name evidence="7" type="ORF">AUR04nite_17610</name>
</gene>
<evidence type="ECO:0000313" key="7">
    <source>
        <dbReference type="EMBL" id="GED06229.1"/>
    </source>
</evidence>
<keyword evidence="8" id="KW-1185">Reference proteome</keyword>
<reference evidence="7 8" key="1">
    <citation type="submission" date="2019-06" db="EMBL/GenBank/DDBJ databases">
        <title>Whole genome shotgun sequence of Glutamicibacter uratoxydans NBRC 15515.</title>
        <authorList>
            <person name="Hosoyama A."/>
            <person name="Uohara A."/>
            <person name="Ohji S."/>
            <person name="Ichikawa N."/>
        </authorList>
    </citation>
    <scope>NUCLEOTIDE SEQUENCE [LARGE SCALE GENOMIC DNA]</scope>
    <source>
        <strain evidence="7 8">NBRC 15515</strain>
    </source>
</reference>
<dbReference type="GO" id="GO:0008299">
    <property type="term" value="P:isoprenoid biosynthetic process"/>
    <property type="evidence" value="ECO:0007669"/>
    <property type="project" value="InterPro"/>
</dbReference>
<dbReference type="PROSITE" id="PS00444">
    <property type="entry name" value="POLYPRENYL_SYNTHASE_2"/>
    <property type="match status" value="1"/>
</dbReference>
<name>A0A4Y4DLM7_GLUUR</name>
<dbReference type="InterPro" id="IPR033749">
    <property type="entry name" value="Polyprenyl_synt_CS"/>
</dbReference>
<dbReference type="SFLD" id="SFLDS00005">
    <property type="entry name" value="Isoprenoid_Synthase_Type_I"/>
    <property type="match status" value="1"/>
</dbReference>
<dbReference type="PANTHER" id="PTHR12001:SF85">
    <property type="entry name" value="SHORT CHAIN ISOPRENYL DIPHOSPHATE SYNTHASE"/>
    <property type="match status" value="1"/>
</dbReference>
<dbReference type="AlphaFoldDB" id="A0A4Y4DLM7"/>
<evidence type="ECO:0000256" key="1">
    <source>
        <dbReference type="ARBA" id="ARBA00001946"/>
    </source>
</evidence>
<dbReference type="InterPro" id="IPR000092">
    <property type="entry name" value="Polyprenyl_synt"/>
</dbReference>
<keyword evidence="4" id="KW-0479">Metal-binding</keyword>
<evidence type="ECO:0000256" key="4">
    <source>
        <dbReference type="ARBA" id="ARBA00022723"/>
    </source>
</evidence>
<evidence type="ECO:0000313" key="8">
    <source>
        <dbReference type="Proteomes" id="UP000316612"/>
    </source>
</evidence>
<dbReference type="GO" id="GO:0004659">
    <property type="term" value="F:prenyltransferase activity"/>
    <property type="evidence" value="ECO:0007669"/>
    <property type="project" value="InterPro"/>
</dbReference>
<accession>A0A4Y4DLM7</accession>
<dbReference type="PROSITE" id="PS00723">
    <property type="entry name" value="POLYPRENYL_SYNTHASE_1"/>
    <property type="match status" value="1"/>
</dbReference>
<protein>
    <submittedName>
        <fullName evidence="7">Serralysin</fullName>
    </submittedName>
</protein>
<comment type="caution">
    <text evidence="7">The sequence shown here is derived from an EMBL/GenBank/DDBJ whole genome shotgun (WGS) entry which is preliminary data.</text>
</comment>
<dbReference type="RefSeq" id="WP_141364079.1">
    <property type="nucleotide sequence ID" value="NZ_BAAAJL010000011.1"/>
</dbReference>
<keyword evidence="5" id="KW-0460">Magnesium</keyword>
<proteinExistence type="inferred from homology"/>
<evidence type="ECO:0000256" key="3">
    <source>
        <dbReference type="ARBA" id="ARBA00022679"/>
    </source>
</evidence>
<evidence type="ECO:0000256" key="6">
    <source>
        <dbReference type="RuleBase" id="RU004466"/>
    </source>
</evidence>
<comment type="cofactor">
    <cofactor evidence="1">
        <name>Mg(2+)</name>
        <dbReference type="ChEBI" id="CHEBI:18420"/>
    </cofactor>
</comment>
<evidence type="ECO:0000256" key="2">
    <source>
        <dbReference type="ARBA" id="ARBA00006706"/>
    </source>
</evidence>
<comment type="similarity">
    <text evidence="2 6">Belongs to the FPP/GGPP synthase family.</text>
</comment>
<organism evidence="7 8">
    <name type="scientific">Glutamicibacter uratoxydans</name>
    <name type="common">Arthrobacter uratoxydans</name>
    <dbReference type="NCBI Taxonomy" id="43667"/>
    <lineage>
        <taxon>Bacteria</taxon>
        <taxon>Bacillati</taxon>
        <taxon>Actinomycetota</taxon>
        <taxon>Actinomycetes</taxon>
        <taxon>Micrococcales</taxon>
        <taxon>Micrococcaceae</taxon>
        <taxon>Glutamicibacter</taxon>
    </lineage>
</organism>
<dbReference type="EMBL" id="BJNY01000009">
    <property type="protein sequence ID" value="GED06229.1"/>
    <property type="molecule type" value="Genomic_DNA"/>
</dbReference>
<dbReference type="InterPro" id="IPR008949">
    <property type="entry name" value="Isoprenoid_synthase_dom_sf"/>
</dbReference>